<dbReference type="EMBL" id="LAZR01033999">
    <property type="protein sequence ID" value="KKL46520.1"/>
    <property type="molecule type" value="Genomic_DNA"/>
</dbReference>
<evidence type="ECO:0000259" key="1">
    <source>
        <dbReference type="Pfam" id="PF24024"/>
    </source>
</evidence>
<organism evidence="2">
    <name type="scientific">marine sediment metagenome</name>
    <dbReference type="NCBI Taxonomy" id="412755"/>
    <lineage>
        <taxon>unclassified sequences</taxon>
        <taxon>metagenomes</taxon>
        <taxon>ecological metagenomes</taxon>
    </lineage>
</organism>
<reference evidence="2" key="1">
    <citation type="journal article" date="2015" name="Nature">
        <title>Complex archaea that bridge the gap between prokaryotes and eukaryotes.</title>
        <authorList>
            <person name="Spang A."/>
            <person name="Saw J.H."/>
            <person name="Jorgensen S.L."/>
            <person name="Zaremba-Niedzwiedzka K."/>
            <person name="Martijn J."/>
            <person name="Lind A.E."/>
            <person name="van Eijk R."/>
            <person name="Schleper C."/>
            <person name="Guy L."/>
            <person name="Ettema T.J."/>
        </authorList>
    </citation>
    <scope>NUCLEOTIDE SEQUENCE</scope>
</reference>
<gene>
    <name evidence="2" type="ORF">LCGC14_2344720</name>
</gene>
<evidence type="ECO:0000313" key="2">
    <source>
        <dbReference type="EMBL" id="KKL46520.1"/>
    </source>
</evidence>
<sequence length="73" mass="8339">MAKVWIVNSCTCPSDDTIDGAFSSQEKARAFIEATGAQKPMNRDGSLTHFWRNGEWDYFITEYEIDEFQVDAP</sequence>
<feature type="domain" description="DUF7336" evidence="1">
    <location>
        <begin position="3"/>
        <end position="71"/>
    </location>
</feature>
<name>A0A0F9ENN0_9ZZZZ</name>
<dbReference type="Pfam" id="PF24024">
    <property type="entry name" value="DUF7336"/>
    <property type="match status" value="1"/>
</dbReference>
<dbReference type="AlphaFoldDB" id="A0A0F9ENN0"/>
<accession>A0A0F9ENN0</accession>
<proteinExistence type="predicted"/>
<protein>
    <recommendedName>
        <fullName evidence="1">DUF7336 domain-containing protein</fullName>
    </recommendedName>
</protein>
<dbReference type="InterPro" id="IPR055760">
    <property type="entry name" value="DUF7336"/>
</dbReference>
<comment type="caution">
    <text evidence="2">The sequence shown here is derived from an EMBL/GenBank/DDBJ whole genome shotgun (WGS) entry which is preliminary data.</text>
</comment>